<dbReference type="Proteomes" id="UP000476332">
    <property type="component" value="Unassembled WGS sequence"/>
</dbReference>
<dbReference type="PRINTS" id="PR00111">
    <property type="entry name" value="ABHYDROLASE"/>
</dbReference>
<sequence length="285" mass="31880">MISLDIEHRFVTAGSTRLHVVQAGPADGKPVMLLHGFPDFWIGWRQQIQALASAGYRVIVPDQRGYNTSDKPKGIREYTLPKLLGDFAGLADALGFERLHLVGHDWGGIVGWAAGAKLPHRLDKLVILNAPHPEALFPHALRSPTQFLRSSYAGFFQFPLFPEIILSAGRSAVLVRALGRTSRRDAFTDEDLAEYQRAWEQHGSLTAMLNWYRALRFRPIMKEQITTPTLVLWGMRDHALEPGLAQRSLSFCDNGHLLTFDKAAHWVHREEVSAVNAALVSFLDG</sequence>
<dbReference type="Pfam" id="PF00561">
    <property type="entry name" value="Abhydrolase_1"/>
    <property type="match status" value="1"/>
</dbReference>
<evidence type="ECO:0000259" key="2">
    <source>
        <dbReference type="Pfam" id="PF00561"/>
    </source>
</evidence>
<dbReference type="EMBL" id="JAAAMJ010000044">
    <property type="protein sequence ID" value="NDV89422.1"/>
    <property type="molecule type" value="Genomic_DNA"/>
</dbReference>
<accession>A0A6L9MNW5</accession>
<dbReference type="SUPFAM" id="SSF53474">
    <property type="entry name" value="alpha/beta-Hydrolases"/>
    <property type="match status" value="1"/>
</dbReference>
<proteinExistence type="predicted"/>
<dbReference type="GO" id="GO:0016787">
    <property type="term" value="F:hydrolase activity"/>
    <property type="evidence" value="ECO:0007669"/>
    <property type="project" value="UniProtKB-KW"/>
</dbReference>
<dbReference type="RefSeq" id="WP_163046271.1">
    <property type="nucleotide sequence ID" value="NZ_JAAAMJ010000044.1"/>
</dbReference>
<dbReference type="InterPro" id="IPR000073">
    <property type="entry name" value="AB_hydrolase_1"/>
</dbReference>
<dbReference type="AlphaFoldDB" id="A0A6L9MNW5"/>
<gene>
    <name evidence="3" type="ORF">GTW51_22495</name>
</gene>
<keyword evidence="1 3" id="KW-0378">Hydrolase</keyword>
<keyword evidence="4" id="KW-1185">Reference proteome</keyword>
<dbReference type="PANTHER" id="PTHR43329">
    <property type="entry name" value="EPOXIDE HYDROLASE"/>
    <property type="match status" value="1"/>
</dbReference>
<evidence type="ECO:0000256" key="1">
    <source>
        <dbReference type="ARBA" id="ARBA00022801"/>
    </source>
</evidence>
<comment type="caution">
    <text evidence="3">The sequence shown here is derived from an EMBL/GenBank/DDBJ whole genome shotgun (WGS) entry which is preliminary data.</text>
</comment>
<dbReference type="PRINTS" id="PR00412">
    <property type="entry name" value="EPOXHYDRLASE"/>
</dbReference>
<feature type="domain" description="AB hydrolase-1" evidence="2">
    <location>
        <begin position="29"/>
        <end position="270"/>
    </location>
</feature>
<protein>
    <submittedName>
        <fullName evidence="3">Alpha/beta fold hydrolase</fullName>
    </submittedName>
</protein>
<evidence type="ECO:0000313" key="3">
    <source>
        <dbReference type="EMBL" id="NDV89422.1"/>
    </source>
</evidence>
<dbReference type="InterPro" id="IPR000639">
    <property type="entry name" value="Epox_hydrolase-like"/>
</dbReference>
<dbReference type="InterPro" id="IPR029058">
    <property type="entry name" value="AB_hydrolase_fold"/>
</dbReference>
<name>A0A6L9MNW5_9HYPH</name>
<dbReference type="Gene3D" id="3.40.50.1820">
    <property type="entry name" value="alpha/beta hydrolase"/>
    <property type="match status" value="1"/>
</dbReference>
<reference evidence="3 4" key="1">
    <citation type="submission" date="2020-01" db="EMBL/GenBank/DDBJ databases">
        <title>Genomes of bacteria type strains.</title>
        <authorList>
            <person name="Chen J."/>
            <person name="Zhu S."/>
            <person name="Chen J."/>
        </authorList>
    </citation>
    <scope>NUCLEOTIDE SEQUENCE [LARGE SCALE GENOMIC DNA]</scope>
    <source>
        <strain evidence="3 4">KCTC 52919</strain>
    </source>
</reference>
<evidence type="ECO:0000313" key="4">
    <source>
        <dbReference type="Proteomes" id="UP000476332"/>
    </source>
</evidence>
<organism evidence="3 4">
    <name type="scientific">Aurantimonas aggregata</name>
    <dbReference type="NCBI Taxonomy" id="2047720"/>
    <lineage>
        <taxon>Bacteria</taxon>
        <taxon>Pseudomonadati</taxon>
        <taxon>Pseudomonadota</taxon>
        <taxon>Alphaproteobacteria</taxon>
        <taxon>Hyphomicrobiales</taxon>
        <taxon>Aurantimonadaceae</taxon>
        <taxon>Aurantimonas</taxon>
    </lineage>
</organism>